<keyword evidence="7" id="KW-0456">Lyase</keyword>
<keyword evidence="4 8" id="KW-0378">Hydrolase</keyword>
<dbReference type="GO" id="GO:0006508">
    <property type="term" value="P:proteolysis"/>
    <property type="evidence" value="ECO:0007669"/>
    <property type="project" value="UniProtKB-KW"/>
</dbReference>
<comment type="caution">
    <text evidence="9">The sequence shown here is derived from an EMBL/GenBank/DDBJ whole genome shotgun (WGS) entry which is preliminary data.</text>
</comment>
<evidence type="ECO:0000256" key="5">
    <source>
        <dbReference type="ARBA" id="ARBA00023124"/>
    </source>
</evidence>
<dbReference type="EMBL" id="STGU01000011">
    <property type="protein sequence ID" value="THV33062.1"/>
    <property type="molecule type" value="Genomic_DNA"/>
</dbReference>
<dbReference type="Gene3D" id="3.90.1680.20">
    <property type="match status" value="2"/>
</dbReference>
<dbReference type="GO" id="GO:0016829">
    <property type="term" value="F:lyase activity"/>
    <property type="evidence" value="ECO:0007669"/>
    <property type="project" value="UniProtKB-KW"/>
</dbReference>
<comment type="similarity">
    <text evidence="1 8">Belongs to the SOS response-associated peptidase family.</text>
</comment>
<dbReference type="PANTHER" id="PTHR13604:SF0">
    <property type="entry name" value="ABASIC SITE PROCESSING PROTEIN HMCES"/>
    <property type="match status" value="1"/>
</dbReference>
<evidence type="ECO:0000256" key="2">
    <source>
        <dbReference type="ARBA" id="ARBA00022670"/>
    </source>
</evidence>
<evidence type="ECO:0000256" key="4">
    <source>
        <dbReference type="ARBA" id="ARBA00022801"/>
    </source>
</evidence>
<evidence type="ECO:0000256" key="6">
    <source>
        <dbReference type="ARBA" id="ARBA00023125"/>
    </source>
</evidence>
<name>A0A4S8PTQ6_9HYPH</name>
<dbReference type="SUPFAM" id="SSF143081">
    <property type="entry name" value="BB1717-like"/>
    <property type="match status" value="1"/>
</dbReference>
<dbReference type="Proteomes" id="UP000307378">
    <property type="component" value="Unassembled WGS sequence"/>
</dbReference>
<sequence>MCNLYNITTNQEAIQAITKAIDRLGNLEPSLNVYPDQMAPIIRNNNGEREAVMVRWGMPSSQKALFDAASKRADKLREKGKPVDFDHLLKHEPDRGTTNIRNTNSSHWKRWLGVENRCVVPFTRFAEPDPASKPEGGTTPNAWFARDETEPLMFFAGIWVQQWESVRKVKDGLTRDDLFGFLTTEPNSVVAPIHPKAMPVILSSDEEVHAWLTAPWAEAKSLQRPLPDDRLILLKT</sequence>
<protein>
    <recommendedName>
        <fullName evidence="8">Abasic site processing protein</fullName>
        <ecNumber evidence="8">3.4.-.-</ecNumber>
    </recommendedName>
</protein>
<reference evidence="9 10" key="1">
    <citation type="submission" date="2019-04" db="EMBL/GenBank/DDBJ databases">
        <title>genome sequence of strain W3.</title>
        <authorList>
            <person name="Gao J."/>
            <person name="Sun J."/>
        </authorList>
    </citation>
    <scope>NUCLEOTIDE SEQUENCE [LARGE SCALE GENOMIC DNA]</scope>
    <source>
        <strain evidence="9 10">W3</strain>
    </source>
</reference>
<dbReference type="EC" id="3.4.-.-" evidence="8"/>
<dbReference type="InterPro" id="IPR036590">
    <property type="entry name" value="SRAP-like"/>
</dbReference>
<evidence type="ECO:0000256" key="7">
    <source>
        <dbReference type="ARBA" id="ARBA00023239"/>
    </source>
</evidence>
<accession>A0A4S8PTQ6</accession>
<keyword evidence="2 8" id="KW-0645">Protease</keyword>
<gene>
    <name evidence="9" type="ORF">FAA86_17875</name>
</gene>
<keyword evidence="5" id="KW-0190">Covalent protein-DNA linkage</keyword>
<evidence type="ECO:0000256" key="3">
    <source>
        <dbReference type="ARBA" id="ARBA00022763"/>
    </source>
</evidence>
<dbReference type="GO" id="GO:0106300">
    <property type="term" value="P:protein-DNA covalent cross-linking repair"/>
    <property type="evidence" value="ECO:0007669"/>
    <property type="project" value="InterPro"/>
</dbReference>
<dbReference type="Pfam" id="PF02586">
    <property type="entry name" value="SRAP"/>
    <property type="match status" value="1"/>
</dbReference>
<keyword evidence="6" id="KW-0238">DNA-binding</keyword>
<keyword evidence="3" id="KW-0227">DNA damage</keyword>
<dbReference type="AlphaFoldDB" id="A0A4S8PTQ6"/>
<dbReference type="InterPro" id="IPR003738">
    <property type="entry name" value="SRAP"/>
</dbReference>
<evidence type="ECO:0000313" key="9">
    <source>
        <dbReference type="EMBL" id="THV33062.1"/>
    </source>
</evidence>
<evidence type="ECO:0000256" key="1">
    <source>
        <dbReference type="ARBA" id="ARBA00008136"/>
    </source>
</evidence>
<evidence type="ECO:0000313" key="10">
    <source>
        <dbReference type="Proteomes" id="UP000307378"/>
    </source>
</evidence>
<evidence type="ECO:0000256" key="8">
    <source>
        <dbReference type="RuleBase" id="RU364100"/>
    </source>
</evidence>
<dbReference type="PANTHER" id="PTHR13604">
    <property type="entry name" value="DC12-RELATED"/>
    <property type="match status" value="1"/>
</dbReference>
<proteinExistence type="inferred from homology"/>
<dbReference type="Gene3D" id="6.10.250.570">
    <property type="match status" value="1"/>
</dbReference>
<dbReference type="GO" id="GO:0003697">
    <property type="term" value="F:single-stranded DNA binding"/>
    <property type="evidence" value="ECO:0007669"/>
    <property type="project" value="InterPro"/>
</dbReference>
<dbReference type="RefSeq" id="WP_136542495.1">
    <property type="nucleotide sequence ID" value="NZ_STGU01000011.1"/>
</dbReference>
<organism evidence="9 10">
    <name type="scientific">Rhizobium rosettiformans W3</name>
    <dbReference type="NCBI Taxonomy" id="538378"/>
    <lineage>
        <taxon>Bacteria</taxon>
        <taxon>Pseudomonadati</taxon>
        <taxon>Pseudomonadota</taxon>
        <taxon>Alphaproteobacteria</taxon>
        <taxon>Hyphomicrobiales</taxon>
        <taxon>Rhizobiaceae</taxon>
        <taxon>Rhizobium/Agrobacterium group</taxon>
        <taxon>Rhizobium</taxon>
    </lineage>
</organism>
<dbReference type="GO" id="GO:0008233">
    <property type="term" value="F:peptidase activity"/>
    <property type="evidence" value="ECO:0007669"/>
    <property type="project" value="UniProtKB-KW"/>
</dbReference>